<dbReference type="PANTHER" id="PTHR47074:SF48">
    <property type="entry name" value="POLYNUCLEOTIDYL TRANSFERASE, RIBONUCLEASE H-LIKE SUPERFAMILY PROTEIN"/>
    <property type="match status" value="1"/>
</dbReference>
<name>A0A251QFD7_PRUPE</name>
<dbReference type="GO" id="GO:0004523">
    <property type="term" value="F:RNA-DNA hybrid ribonuclease activity"/>
    <property type="evidence" value="ECO:0007669"/>
    <property type="project" value="InterPro"/>
</dbReference>
<dbReference type="Proteomes" id="UP000006882">
    <property type="component" value="Chromosome G2"/>
</dbReference>
<protein>
    <recommendedName>
        <fullName evidence="1">RNase H type-1 domain-containing protein</fullName>
    </recommendedName>
</protein>
<feature type="domain" description="RNase H type-1" evidence="1">
    <location>
        <begin position="63"/>
        <end position="185"/>
    </location>
</feature>
<dbReference type="InterPro" id="IPR044730">
    <property type="entry name" value="RNase_H-like_dom_plant"/>
</dbReference>
<sequence>MQVLAYGLWRVWKCRNAMVFQGTVITQREQQIYWLCMWGSFGMLTPRVQHKWEKPRPGVVKVNCDGTWNAQTMKGGYGWVIRDFVGWMLQAGGKRDRRYGSALIAEVDAIRAAVVACQQGGFSHIIVESDSLSAIQMVKGDRVVDAEVEGLLFDIHAVTRELQEVTFTYAPRSCNMAAHEVAAFACRNGGLFWWDFIPPKWLFNTLACEANVTYGTINCCNPETHTYTQCTENLELLQHIVALHLRLHLILGIAERLYSVNRIFHRHGCTI</sequence>
<organism evidence="2 3">
    <name type="scientific">Prunus persica</name>
    <name type="common">Peach</name>
    <name type="synonym">Amygdalus persica</name>
    <dbReference type="NCBI Taxonomy" id="3760"/>
    <lineage>
        <taxon>Eukaryota</taxon>
        <taxon>Viridiplantae</taxon>
        <taxon>Streptophyta</taxon>
        <taxon>Embryophyta</taxon>
        <taxon>Tracheophyta</taxon>
        <taxon>Spermatophyta</taxon>
        <taxon>Magnoliopsida</taxon>
        <taxon>eudicotyledons</taxon>
        <taxon>Gunneridae</taxon>
        <taxon>Pentapetalae</taxon>
        <taxon>rosids</taxon>
        <taxon>fabids</taxon>
        <taxon>Rosales</taxon>
        <taxon>Rosaceae</taxon>
        <taxon>Amygdaloideae</taxon>
        <taxon>Amygdaleae</taxon>
        <taxon>Prunus</taxon>
    </lineage>
</organism>
<dbReference type="AlphaFoldDB" id="A0A251QFD7"/>
<dbReference type="CDD" id="cd06222">
    <property type="entry name" value="RNase_H_like"/>
    <property type="match status" value="1"/>
</dbReference>
<proteinExistence type="predicted"/>
<dbReference type="InterPro" id="IPR052929">
    <property type="entry name" value="RNase_H-like_EbsB-rel"/>
</dbReference>
<dbReference type="eggNOG" id="KOG1075">
    <property type="taxonomic scope" value="Eukaryota"/>
</dbReference>
<dbReference type="Pfam" id="PF13456">
    <property type="entry name" value="RVT_3"/>
    <property type="match status" value="1"/>
</dbReference>
<dbReference type="PANTHER" id="PTHR47074">
    <property type="entry name" value="BNAC02G40300D PROTEIN"/>
    <property type="match status" value="1"/>
</dbReference>
<dbReference type="SUPFAM" id="SSF53098">
    <property type="entry name" value="Ribonuclease H-like"/>
    <property type="match status" value="1"/>
</dbReference>
<gene>
    <name evidence="2" type="ORF">PRUPE_2G133200</name>
</gene>
<evidence type="ECO:0000313" key="3">
    <source>
        <dbReference type="Proteomes" id="UP000006882"/>
    </source>
</evidence>
<keyword evidence="3" id="KW-1185">Reference proteome</keyword>
<evidence type="ECO:0000259" key="1">
    <source>
        <dbReference type="Pfam" id="PF13456"/>
    </source>
</evidence>
<dbReference type="EMBL" id="CM007652">
    <property type="protein sequence ID" value="ONI22498.1"/>
    <property type="molecule type" value="Genomic_DNA"/>
</dbReference>
<dbReference type="InterPro" id="IPR012337">
    <property type="entry name" value="RNaseH-like_sf"/>
</dbReference>
<evidence type="ECO:0000313" key="2">
    <source>
        <dbReference type="EMBL" id="ONI22498.1"/>
    </source>
</evidence>
<dbReference type="GO" id="GO:0003676">
    <property type="term" value="F:nucleic acid binding"/>
    <property type="evidence" value="ECO:0007669"/>
    <property type="project" value="InterPro"/>
</dbReference>
<reference evidence="2 3" key="1">
    <citation type="journal article" date="2013" name="Nat. Genet.">
        <title>The high-quality draft genome of peach (Prunus persica) identifies unique patterns of genetic diversity, domestication and genome evolution.</title>
        <authorList>
            <consortium name="International Peach Genome Initiative"/>
            <person name="Verde I."/>
            <person name="Abbott A.G."/>
            <person name="Scalabrin S."/>
            <person name="Jung S."/>
            <person name="Shu S."/>
            <person name="Marroni F."/>
            <person name="Zhebentyayeva T."/>
            <person name="Dettori M.T."/>
            <person name="Grimwood J."/>
            <person name="Cattonaro F."/>
            <person name="Zuccolo A."/>
            <person name="Rossini L."/>
            <person name="Jenkins J."/>
            <person name="Vendramin E."/>
            <person name="Meisel L.A."/>
            <person name="Decroocq V."/>
            <person name="Sosinski B."/>
            <person name="Prochnik S."/>
            <person name="Mitros T."/>
            <person name="Policriti A."/>
            <person name="Cipriani G."/>
            <person name="Dondini L."/>
            <person name="Ficklin S."/>
            <person name="Goodstein D.M."/>
            <person name="Xuan P."/>
            <person name="Del Fabbro C."/>
            <person name="Aramini V."/>
            <person name="Copetti D."/>
            <person name="Gonzalez S."/>
            <person name="Horner D.S."/>
            <person name="Falchi R."/>
            <person name="Lucas S."/>
            <person name="Mica E."/>
            <person name="Maldonado J."/>
            <person name="Lazzari B."/>
            <person name="Bielenberg D."/>
            <person name="Pirona R."/>
            <person name="Miculan M."/>
            <person name="Barakat A."/>
            <person name="Testolin R."/>
            <person name="Stella A."/>
            <person name="Tartarini S."/>
            <person name="Tonutti P."/>
            <person name="Arus P."/>
            <person name="Orellana A."/>
            <person name="Wells C."/>
            <person name="Main D."/>
            <person name="Vizzotto G."/>
            <person name="Silva H."/>
            <person name="Salamini F."/>
            <person name="Schmutz J."/>
            <person name="Morgante M."/>
            <person name="Rokhsar D.S."/>
        </authorList>
    </citation>
    <scope>NUCLEOTIDE SEQUENCE [LARGE SCALE GENOMIC DNA]</scope>
    <source>
        <strain evidence="3">cv. Nemared</strain>
    </source>
</reference>
<accession>A0A251QFD7</accession>
<dbReference type="InterPro" id="IPR002156">
    <property type="entry name" value="RNaseH_domain"/>
</dbReference>
<dbReference type="InterPro" id="IPR036397">
    <property type="entry name" value="RNaseH_sf"/>
</dbReference>
<dbReference type="Gene3D" id="3.30.420.10">
    <property type="entry name" value="Ribonuclease H-like superfamily/Ribonuclease H"/>
    <property type="match status" value="1"/>
</dbReference>
<dbReference type="Gramene" id="ONI22498">
    <property type="protein sequence ID" value="ONI22498"/>
    <property type="gene ID" value="PRUPE_2G133200"/>
</dbReference>